<dbReference type="PANTHER" id="PTHR15002">
    <property type="entry name" value="RIBOSOMAL BIOGENESIS PROTEIN LAS1L"/>
    <property type="match status" value="1"/>
</dbReference>
<dbReference type="GeneID" id="19941928"/>
<dbReference type="eggNOG" id="KOG2425">
    <property type="taxonomic scope" value="Eukaryota"/>
</dbReference>
<dbReference type="PANTHER" id="PTHR15002:SF0">
    <property type="entry name" value="RIBOSOMAL BIOGENESIS PROTEIN LAS1L"/>
    <property type="match status" value="1"/>
</dbReference>
<dbReference type="VEuPathDB" id="FungiDB:SDRG_01201"/>
<dbReference type="InParanoid" id="T0R2P0"/>
<evidence type="ECO:0000313" key="2">
    <source>
        <dbReference type="Proteomes" id="UP000030762"/>
    </source>
</evidence>
<dbReference type="GO" id="GO:0000470">
    <property type="term" value="P:maturation of LSU-rRNA"/>
    <property type="evidence" value="ECO:0007669"/>
    <property type="project" value="TreeGrafter"/>
</dbReference>
<dbReference type="GO" id="GO:0004519">
    <property type="term" value="F:endonuclease activity"/>
    <property type="evidence" value="ECO:0007669"/>
    <property type="project" value="InterPro"/>
</dbReference>
<keyword evidence="2" id="KW-1185">Reference proteome</keyword>
<sequence>MEVDTEVPAVAPQGSPVIRDKDYLYAGRRAFAVWMDWHEWQQVYRALFAVELHLDASNGDKLRGLARIAAWRARSDVPIAIEVTAQLAEISCHDGAYGLATPGRSMYRSYEELRLLYAATILRCVNGLVDASQKGAYAMPVSTLAMRIGIPLWVVDIRHESAHTKLPALPTLQLAAQTLWKWLFEHYWQPQEASFLDRVARIEGLLRRCLETNEPLGPLMVQDLDALAKIAVPLLVSGPPYTASAAPADPMAPKALGLLLAPSTNEASAMSLCRELQTIWPLFDAAMVVALASHVTADPSVVASASKWIFFFAQGDAWVRSDAFLDGLAEAHAILRQSDHLDVQPLAGTLATYMDVPTTHCRLNMPAAPAAAWTRCATWTPTPLGLHTPFGAVGKDWTFSDAVDDLNAGHMVLLSDLPAEAPDALDPLAAYEASFFDKLTQAVDLDLAIANEIEQVGQNSHNENVPEDEVSRLQDAIEIW</sequence>
<dbReference type="AlphaFoldDB" id="T0R2P0"/>
<dbReference type="RefSeq" id="XP_008604940.1">
    <property type="nucleotide sequence ID" value="XM_008606718.1"/>
</dbReference>
<dbReference type="GO" id="GO:0000460">
    <property type="term" value="P:maturation of 5.8S rRNA"/>
    <property type="evidence" value="ECO:0007669"/>
    <property type="project" value="TreeGrafter"/>
</dbReference>
<dbReference type="GO" id="GO:0090730">
    <property type="term" value="C:Las1 complex"/>
    <property type="evidence" value="ECO:0007669"/>
    <property type="project" value="InterPro"/>
</dbReference>
<organism evidence="1 2">
    <name type="scientific">Saprolegnia diclina (strain VS20)</name>
    <dbReference type="NCBI Taxonomy" id="1156394"/>
    <lineage>
        <taxon>Eukaryota</taxon>
        <taxon>Sar</taxon>
        <taxon>Stramenopiles</taxon>
        <taxon>Oomycota</taxon>
        <taxon>Saprolegniomycetes</taxon>
        <taxon>Saprolegniales</taxon>
        <taxon>Saprolegniaceae</taxon>
        <taxon>Saprolegnia</taxon>
    </lineage>
</organism>
<dbReference type="STRING" id="1156394.T0R2P0"/>
<reference evidence="1 2" key="1">
    <citation type="submission" date="2012-04" db="EMBL/GenBank/DDBJ databases">
        <title>The Genome Sequence of Saprolegnia declina VS20.</title>
        <authorList>
            <consortium name="The Broad Institute Genome Sequencing Platform"/>
            <person name="Russ C."/>
            <person name="Nusbaum C."/>
            <person name="Tyler B."/>
            <person name="van West P."/>
            <person name="Dieguez-Uribeondo J."/>
            <person name="de Bruijn I."/>
            <person name="Tripathy S."/>
            <person name="Jiang R."/>
            <person name="Young S.K."/>
            <person name="Zeng Q."/>
            <person name="Gargeya S."/>
            <person name="Fitzgerald M."/>
            <person name="Haas B."/>
            <person name="Abouelleil A."/>
            <person name="Alvarado L."/>
            <person name="Arachchi H.M."/>
            <person name="Berlin A."/>
            <person name="Chapman S.B."/>
            <person name="Goldberg J."/>
            <person name="Griggs A."/>
            <person name="Gujja S."/>
            <person name="Hansen M."/>
            <person name="Howarth C."/>
            <person name="Imamovic A."/>
            <person name="Larimer J."/>
            <person name="McCowen C."/>
            <person name="Montmayeur A."/>
            <person name="Murphy C."/>
            <person name="Neiman D."/>
            <person name="Pearson M."/>
            <person name="Priest M."/>
            <person name="Roberts A."/>
            <person name="Saif S."/>
            <person name="Shea T."/>
            <person name="Sisk P."/>
            <person name="Sykes S."/>
            <person name="Wortman J."/>
            <person name="Nusbaum C."/>
            <person name="Birren B."/>
        </authorList>
    </citation>
    <scope>NUCLEOTIDE SEQUENCE [LARGE SCALE GENOMIC DNA]</scope>
    <source>
        <strain evidence="1 2">VS20</strain>
    </source>
</reference>
<dbReference type="OrthoDB" id="10263222at2759"/>
<accession>T0R2P0</accession>
<dbReference type="EMBL" id="JH767134">
    <property type="protein sequence ID" value="EQC41226.1"/>
    <property type="molecule type" value="Genomic_DNA"/>
</dbReference>
<dbReference type="GO" id="GO:0030687">
    <property type="term" value="C:preribosome, large subunit precursor"/>
    <property type="evidence" value="ECO:0007669"/>
    <property type="project" value="TreeGrafter"/>
</dbReference>
<protein>
    <submittedName>
        <fullName evidence="1">Uncharacterized protein</fullName>
    </submittedName>
</protein>
<proteinExistence type="predicted"/>
<gene>
    <name evidence="1" type="ORF">SDRG_01201</name>
</gene>
<evidence type="ECO:0000313" key="1">
    <source>
        <dbReference type="EMBL" id="EQC41226.1"/>
    </source>
</evidence>
<dbReference type="Pfam" id="PF04031">
    <property type="entry name" value="Las1"/>
    <property type="match status" value="1"/>
</dbReference>
<dbReference type="OMA" id="CLETNEP"/>
<dbReference type="Proteomes" id="UP000030762">
    <property type="component" value="Unassembled WGS sequence"/>
</dbReference>
<name>T0R2P0_SAPDV</name>
<dbReference type="InterPro" id="IPR007174">
    <property type="entry name" value="Las1"/>
</dbReference>